<dbReference type="InterPro" id="IPR044066">
    <property type="entry name" value="TRIAD_supradom"/>
</dbReference>
<organism evidence="11 12">
    <name type="scientific">Macrophomina phaseolina</name>
    <dbReference type="NCBI Taxonomy" id="35725"/>
    <lineage>
        <taxon>Eukaryota</taxon>
        <taxon>Fungi</taxon>
        <taxon>Dikarya</taxon>
        <taxon>Ascomycota</taxon>
        <taxon>Pezizomycotina</taxon>
        <taxon>Dothideomycetes</taxon>
        <taxon>Dothideomycetes incertae sedis</taxon>
        <taxon>Botryosphaeriales</taxon>
        <taxon>Botryosphaeriaceae</taxon>
        <taxon>Macrophomina</taxon>
    </lineage>
</organism>
<sequence length="366" mass="39831">MANAGHLHRRGAQISPQERARPQPRRARDGHERRPRITLHMTTPADIAREAASAAMHTRTARGGSRAIEAAHTHLDTMPDNSEPRPANKRSLSTPPSPNSPSAKRRRAGGVSGSQNNSEEDNDSGKAAPKVAHRTCSLCCIDTPVNDVATLPCKHQCCRGCIDKLFAASVAYEALFPPRCCSRRSISLSLARPFLQPTTLERYEKQAPELQTSPHKRVYCSRPACSTWIPPTAFSGDVAACPRPDCDAETCIKCKGEAHGETECREDEATRSLLALAEDKKWKRCPRCRRVVERVDGCEDMSCLCGAAFCYVCGVEWKSGDVKDACGCYDHYGSDDDEPGDAETHERSAEGSGESAKANGKGKARA</sequence>
<dbReference type="InterPro" id="IPR002867">
    <property type="entry name" value="IBR_dom"/>
</dbReference>
<dbReference type="InterPro" id="IPR031127">
    <property type="entry name" value="E3_UB_ligase_RBR"/>
</dbReference>
<feature type="compositionally biased region" description="Basic residues" evidence="9">
    <location>
        <begin position="1"/>
        <end position="11"/>
    </location>
</feature>
<keyword evidence="7" id="KW-0833">Ubl conjugation pathway</keyword>
<evidence type="ECO:0000313" key="11">
    <source>
        <dbReference type="EMBL" id="KAH7049442.1"/>
    </source>
</evidence>
<name>A0ABQ8GA70_9PEZI</name>
<evidence type="ECO:0000313" key="12">
    <source>
        <dbReference type="Proteomes" id="UP000774617"/>
    </source>
</evidence>
<reference evidence="11 12" key="1">
    <citation type="journal article" date="2021" name="Nat. Commun.">
        <title>Genetic determinants of endophytism in the Arabidopsis root mycobiome.</title>
        <authorList>
            <person name="Mesny F."/>
            <person name="Miyauchi S."/>
            <person name="Thiergart T."/>
            <person name="Pickel B."/>
            <person name="Atanasova L."/>
            <person name="Karlsson M."/>
            <person name="Huettel B."/>
            <person name="Barry K.W."/>
            <person name="Haridas S."/>
            <person name="Chen C."/>
            <person name="Bauer D."/>
            <person name="Andreopoulos W."/>
            <person name="Pangilinan J."/>
            <person name="LaButti K."/>
            <person name="Riley R."/>
            <person name="Lipzen A."/>
            <person name="Clum A."/>
            <person name="Drula E."/>
            <person name="Henrissat B."/>
            <person name="Kohler A."/>
            <person name="Grigoriev I.V."/>
            <person name="Martin F.M."/>
            <person name="Hacquard S."/>
        </authorList>
    </citation>
    <scope>NUCLEOTIDE SEQUENCE [LARGE SCALE GENOMIC DNA]</scope>
    <source>
        <strain evidence="11 12">MPI-SDFR-AT-0080</strain>
    </source>
</reference>
<dbReference type="EC" id="2.3.2.31" evidence="2"/>
<dbReference type="CDD" id="cd20335">
    <property type="entry name" value="BRcat_RBR"/>
    <property type="match status" value="1"/>
</dbReference>
<feature type="region of interest" description="Disordered" evidence="9">
    <location>
        <begin position="1"/>
        <end position="46"/>
    </location>
</feature>
<feature type="region of interest" description="Disordered" evidence="9">
    <location>
        <begin position="74"/>
        <end position="127"/>
    </location>
</feature>
<dbReference type="SUPFAM" id="SSF57850">
    <property type="entry name" value="RING/U-box"/>
    <property type="match status" value="2"/>
</dbReference>
<keyword evidence="5" id="KW-0677">Repeat</keyword>
<comment type="catalytic activity">
    <reaction evidence="1">
        <text>[E2 ubiquitin-conjugating enzyme]-S-ubiquitinyl-L-cysteine + [acceptor protein]-L-lysine = [E2 ubiquitin-conjugating enzyme]-L-cysteine + [acceptor protein]-N(6)-ubiquitinyl-L-lysine.</text>
        <dbReference type="EC" id="2.3.2.31"/>
    </reaction>
</comment>
<evidence type="ECO:0000256" key="5">
    <source>
        <dbReference type="ARBA" id="ARBA00022737"/>
    </source>
</evidence>
<dbReference type="Gene3D" id="1.20.120.1750">
    <property type="match status" value="1"/>
</dbReference>
<comment type="caution">
    <text evidence="11">The sequence shown here is derived from an EMBL/GenBank/DDBJ whole genome shotgun (WGS) entry which is preliminary data.</text>
</comment>
<evidence type="ECO:0000256" key="1">
    <source>
        <dbReference type="ARBA" id="ARBA00001798"/>
    </source>
</evidence>
<evidence type="ECO:0000256" key="2">
    <source>
        <dbReference type="ARBA" id="ARBA00012251"/>
    </source>
</evidence>
<keyword evidence="3" id="KW-0808">Transferase</keyword>
<evidence type="ECO:0000256" key="4">
    <source>
        <dbReference type="ARBA" id="ARBA00022723"/>
    </source>
</evidence>
<dbReference type="Proteomes" id="UP000774617">
    <property type="component" value="Unassembled WGS sequence"/>
</dbReference>
<proteinExistence type="predicted"/>
<keyword evidence="12" id="KW-1185">Reference proteome</keyword>
<dbReference type="Pfam" id="PF01485">
    <property type="entry name" value="IBR"/>
    <property type="match status" value="2"/>
</dbReference>
<keyword evidence="6" id="KW-0863">Zinc-finger</keyword>
<protein>
    <recommendedName>
        <fullName evidence="2">RBR-type E3 ubiquitin transferase</fullName>
        <ecNumber evidence="2">2.3.2.31</ecNumber>
    </recommendedName>
</protein>
<keyword evidence="4" id="KW-0479">Metal-binding</keyword>
<keyword evidence="8" id="KW-0862">Zinc</keyword>
<evidence type="ECO:0000256" key="3">
    <source>
        <dbReference type="ARBA" id="ARBA00022679"/>
    </source>
</evidence>
<evidence type="ECO:0000259" key="10">
    <source>
        <dbReference type="PROSITE" id="PS51873"/>
    </source>
</evidence>
<evidence type="ECO:0000256" key="7">
    <source>
        <dbReference type="ARBA" id="ARBA00022786"/>
    </source>
</evidence>
<dbReference type="CDD" id="cd22584">
    <property type="entry name" value="Rcat_RBR_unk"/>
    <property type="match status" value="1"/>
</dbReference>
<gene>
    <name evidence="11" type="ORF">B0J12DRAFT_105382</name>
</gene>
<evidence type="ECO:0000256" key="8">
    <source>
        <dbReference type="ARBA" id="ARBA00022833"/>
    </source>
</evidence>
<dbReference type="PROSITE" id="PS51873">
    <property type="entry name" value="TRIAD"/>
    <property type="match status" value="1"/>
</dbReference>
<evidence type="ECO:0000256" key="9">
    <source>
        <dbReference type="SAM" id="MobiDB-lite"/>
    </source>
</evidence>
<feature type="compositionally biased region" description="Basic and acidic residues" evidence="9">
    <location>
        <begin position="18"/>
        <end position="32"/>
    </location>
</feature>
<dbReference type="Gene3D" id="3.30.40.10">
    <property type="entry name" value="Zinc/RING finger domain, C3HC4 (zinc finger)"/>
    <property type="match status" value="1"/>
</dbReference>
<feature type="domain" description="RING-type" evidence="10">
    <location>
        <begin position="132"/>
        <end position="335"/>
    </location>
</feature>
<dbReference type="PANTHER" id="PTHR11685">
    <property type="entry name" value="RBR FAMILY RING FINGER AND IBR DOMAIN-CONTAINING"/>
    <property type="match status" value="1"/>
</dbReference>
<dbReference type="SMART" id="SM00647">
    <property type="entry name" value="IBR"/>
    <property type="match status" value="2"/>
</dbReference>
<dbReference type="InterPro" id="IPR013083">
    <property type="entry name" value="Znf_RING/FYVE/PHD"/>
</dbReference>
<evidence type="ECO:0000256" key="6">
    <source>
        <dbReference type="ARBA" id="ARBA00022771"/>
    </source>
</evidence>
<dbReference type="EMBL" id="JAGTJR010000014">
    <property type="protein sequence ID" value="KAH7049442.1"/>
    <property type="molecule type" value="Genomic_DNA"/>
</dbReference>
<feature type="region of interest" description="Disordered" evidence="9">
    <location>
        <begin position="333"/>
        <end position="366"/>
    </location>
</feature>
<accession>A0ABQ8GA70</accession>